<dbReference type="EMBL" id="WLYK01000001">
    <property type="protein sequence ID" value="MTD13261.1"/>
    <property type="molecule type" value="Genomic_DNA"/>
</dbReference>
<evidence type="ECO:0000259" key="7">
    <source>
        <dbReference type="PROSITE" id="PS51186"/>
    </source>
</evidence>
<evidence type="ECO:0000256" key="2">
    <source>
        <dbReference type="ARBA" id="ARBA00005102"/>
    </source>
</evidence>
<protein>
    <recommendedName>
        <fullName evidence="3">Lysine N-acyltransferase MbtK</fullName>
    </recommendedName>
    <alternativeName>
        <fullName evidence="5">Mycobactin synthase protein K</fullName>
    </alternativeName>
</protein>
<comment type="function">
    <text evidence="1">Acyltransferase required for the direct transfer of medium- to long-chain fatty acyl moieties from a carrier protein (MbtL) on to the epsilon-amino group of lysine residue in the mycobactin core.</text>
</comment>
<organism evidence="8 9">
    <name type="scientific">Nakamurella alba</name>
    <dbReference type="NCBI Taxonomy" id="2665158"/>
    <lineage>
        <taxon>Bacteria</taxon>
        <taxon>Bacillati</taxon>
        <taxon>Actinomycetota</taxon>
        <taxon>Actinomycetes</taxon>
        <taxon>Nakamurellales</taxon>
        <taxon>Nakamurellaceae</taxon>
        <taxon>Nakamurella</taxon>
    </lineage>
</organism>
<dbReference type="GO" id="GO:0016410">
    <property type="term" value="F:N-acyltransferase activity"/>
    <property type="evidence" value="ECO:0007669"/>
    <property type="project" value="TreeGrafter"/>
</dbReference>
<evidence type="ECO:0000256" key="4">
    <source>
        <dbReference type="ARBA" id="ARBA00023251"/>
    </source>
</evidence>
<evidence type="ECO:0000313" key="8">
    <source>
        <dbReference type="EMBL" id="MTD13261.1"/>
    </source>
</evidence>
<dbReference type="PANTHER" id="PTHR31438:SF1">
    <property type="entry name" value="LYSINE N-ACYLTRANSFERASE C17G9.06C-RELATED"/>
    <property type="match status" value="1"/>
</dbReference>
<evidence type="ECO:0000313" key="9">
    <source>
        <dbReference type="Proteomes" id="UP000460221"/>
    </source>
</evidence>
<dbReference type="Proteomes" id="UP000460221">
    <property type="component" value="Unassembled WGS sequence"/>
</dbReference>
<dbReference type="Gene3D" id="3.40.630.30">
    <property type="match status" value="1"/>
</dbReference>
<feature type="region of interest" description="Disordered" evidence="6">
    <location>
        <begin position="164"/>
        <end position="200"/>
    </location>
</feature>
<dbReference type="RefSeq" id="WP_154767150.1">
    <property type="nucleotide sequence ID" value="NZ_WLYK01000001.1"/>
</dbReference>
<name>A0A7K1FGL8_9ACTN</name>
<sequence>MGRTVVFRDLQRDDFPLLARWLAEPQVARWWNHAYDEESLEKDFGAAVDGTDPTRLLLAHVDSLEGMPFGLLQHYRFDSYPEYGVELGPLLSVPAGALSIDYLIGESSCRGMGLGAEMIRAGVSDGWAGHPGSDDVIVPVAAGNHASRRALLRAGFREIAWGPLEPDNPIDPPEHVVHGIRRPGLSSRTPTSAASGSRPR</sequence>
<dbReference type="SMART" id="SM01006">
    <property type="entry name" value="AlcB"/>
    <property type="match status" value="1"/>
</dbReference>
<dbReference type="InterPro" id="IPR000182">
    <property type="entry name" value="GNAT_dom"/>
</dbReference>
<accession>A0A7K1FGL8</accession>
<dbReference type="PROSITE" id="PS51186">
    <property type="entry name" value="GNAT"/>
    <property type="match status" value="1"/>
</dbReference>
<reference evidence="8 9" key="1">
    <citation type="submission" date="2019-11" db="EMBL/GenBank/DDBJ databases">
        <authorList>
            <person name="Jiang L.-Q."/>
        </authorList>
    </citation>
    <scope>NUCLEOTIDE SEQUENCE [LARGE SCALE GENOMIC DNA]</scope>
    <source>
        <strain evidence="8 9">YIM 132087</strain>
    </source>
</reference>
<evidence type="ECO:0000256" key="5">
    <source>
        <dbReference type="ARBA" id="ARBA00031122"/>
    </source>
</evidence>
<dbReference type="UniPathway" id="UPA00011"/>
<feature type="domain" description="N-acetyltransferase" evidence="7">
    <location>
        <begin position="5"/>
        <end position="183"/>
    </location>
</feature>
<evidence type="ECO:0000256" key="1">
    <source>
        <dbReference type="ARBA" id="ARBA00003818"/>
    </source>
</evidence>
<feature type="compositionally biased region" description="Polar residues" evidence="6">
    <location>
        <begin position="186"/>
        <end position="200"/>
    </location>
</feature>
<dbReference type="GO" id="GO:0019290">
    <property type="term" value="P:siderophore biosynthetic process"/>
    <property type="evidence" value="ECO:0007669"/>
    <property type="project" value="InterPro"/>
</dbReference>
<keyword evidence="9" id="KW-1185">Reference proteome</keyword>
<comment type="caution">
    <text evidence="8">The sequence shown here is derived from an EMBL/GenBank/DDBJ whole genome shotgun (WGS) entry which is preliminary data.</text>
</comment>
<keyword evidence="4" id="KW-0046">Antibiotic resistance</keyword>
<dbReference type="AlphaFoldDB" id="A0A7K1FGL8"/>
<keyword evidence="8" id="KW-0808">Transferase</keyword>
<dbReference type="GO" id="GO:0046677">
    <property type="term" value="P:response to antibiotic"/>
    <property type="evidence" value="ECO:0007669"/>
    <property type="project" value="UniProtKB-KW"/>
</dbReference>
<dbReference type="InterPro" id="IPR019432">
    <property type="entry name" value="Acyltransferase_MbtK/IucB-like"/>
</dbReference>
<evidence type="ECO:0000256" key="3">
    <source>
        <dbReference type="ARBA" id="ARBA00020586"/>
    </source>
</evidence>
<proteinExistence type="predicted"/>
<dbReference type="PANTHER" id="PTHR31438">
    <property type="entry name" value="LYSINE N-ACYLTRANSFERASE C17G9.06C-RELATED"/>
    <property type="match status" value="1"/>
</dbReference>
<dbReference type="SUPFAM" id="SSF55729">
    <property type="entry name" value="Acyl-CoA N-acyltransferases (Nat)"/>
    <property type="match status" value="1"/>
</dbReference>
<comment type="pathway">
    <text evidence="2">Siderophore biosynthesis; mycobactin biosynthesis.</text>
</comment>
<dbReference type="Pfam" id="PF13523">
    <property type="entry name" value="Acetyltransf_8"/>
    <property type="match status" value="1"/>
</dbReference>
<dbReference type="InterPro" id="IPR016181">
    <property type="entry name" value="Acyl_CoA_acyltransferase"/>
</dbReference>
<evidence type="ECO:0000256" key="6">
    <source>
        <dbReference type="SAM" id="MobiDB-lite"/>
    </source>
</evidence>
<gene>
    <name evidence="8" type="ORF">GIS00_04775</name>
</gene>